<evidence type="ECO:0000313" key="2">
    <source>
        <dbReference type="EMBL" id="TCK16964.1"/>
    </source>
</evidence>
<sequence>MNIDTQFPQPLAPALSQRPLDKPVEQTTTRPVENPRPSDGITDKPQREAAKSRNEDPKTSANDNSRAPRNDAELNQDEKAEVEKLRARDREVRAHEAAHKTAAGSYARGSAQFSFESGPDGRRYAVGGEVSIDTSKTSGDPEATIRKAQTIRRAANAPAQPSGQDRSVAAQATQMETEARRELLETKNSSPEGGPAESASEAGHSTPTSPENRIQNAGTEPAPVGDLLDVIV</sequence>
<dbReference type="Pfam" id="PF12118">
    <property type="entry name" value="SprA-related"/>
    <property type="match status" value="1"/>
</dbReference>
<evidence type="ECO:0000256" key="1">
    <source>
        <dbReference type="SAM" id="MobiDB-lite"/>
    </source>
</evidence>
<feature type="compositionally biased region" description="Polar residues" evidence="1">
    <location>
        <begin position="159"/>
        <end position="176"/>
    </location>
</feature>
<evidence type="ECO:0000313" key="3">
    <source>
        <dbReference type="Proteomes" id="UP000295707"/>
    </source>
</evidence>
<name>A0A4R1H5G5_9GAMM</name>
<organism evidence="2 3">
    <name type="scientific">Thiogranum longum</name>
    <dbReference type="NCBI Taxonomy" id="1537524"/>
    <lineage>
        <taxon>Bacteria</taxon>
        <taxon>Pseudomonadati</taxon>
        <taxon>Pseudomonadota</taxon>
        <taxon>Gammaproteobacteria</taxon>
        <taxon>Chromatiales</taxon>
        <taxon>Ectothiorhodospiraceae</taxon>
        <taxon>Thiogranum</taxon>
    </lineage>
</organism>
<reference evidence="2 3" key="1">
    <citation type="submission" date="2019-03" db="EMBL/GenBank/DDBJ databases">
        <title>Genomic Encyclopedia of Type Strains, Phase IV (KMG-IV): sequencing the most valuable type-strain genomes for metagenomic binning, comparative biology and taxonomic classification.</title>
        <authorList>
            <person name="Goeker M."/>
        </authorList>
    </citation>
    <scope>NUCLEOTIDE SEQUENCE [LARGE SCALE GENOMIC DNA]</scope>
    <source>
        <strain evidence="2 3">DSM 19610</strain>
    </source>
</reference>
<dbReference type="EMBL" id="SMFX01000001">
    <property type="protein sequence ID" value="TCK16964.1"/>
    <property type="molecule type" value="Genomic_DNA"/>
</dbReference>
<dbReference type="AlphaFoldDB" id="A0A4R1H5G5"/>
<keyword evidence="3" id="KW-1185">Reference proteome</keyword>
<feature type="compositionally biased region" description="Basic and acidic residues" evidence="1">
    <location>
        <begin position="41"/>
        <end position="58"/>
    </location>
</feature>
<dbReference type="OrthoDB" id="5795431at2"/>
<protein>
    <submittedName>
        <fullName evidence="2">SprA family protein</fullName>
    </submittedName>
</protein>
<accession>A0A4R1H5G5</accession>
<comment type="caution">
    <text evidence="2">The sequence shown here is derived from an EMBL/GenBank/DDBJ whole genome shotgun (WGS) entry which is preliminary data.</text>
</comment>
<gene>
    <name evidence="2" type="ORF">DFR30_0184</name>
</gene>
<feature type="region of interest" description="Disordered" evidence="1">
    <location>
        <begin position="1"/>
        <end position="232"/>
    </location>
</feature>
<dbReference type="InterPro" id="IPR021973">
    <property type="entry name" value="SprA-related"/>
</dbReference>
<dbReference type="RefSeq" id="WP_132970888.1">
    <property type="nucleotide sequence ID" value="NZ_SMFX01000001.1"/>
</dbReference>
<proteinExistence type="predicted"/>
<feature type="compositionally biased region" description="Polar residues" evidence="1">
    <location>
        <begin position="203"/>
        <end position="218"/>
    </location>
</feature>
<feature type="compositionally biased region" description="Basic and acidic residues" evidence="1">
    <location>
        <begin position="66"/>
        <end position="99"/>
    </location>
</feature>
<dbReference type="Proteomes" id="UP000295707">
    <property type="component" value="Unassembled WGS sequence"/>
</dbReference>